<name>A0A0F6SYE7_9BACT</name>
<dbReference type="eggNOG" id="COG1079">
    <property type="taxonomic scope" value="Bacteria"/>
</dbReference>
<keyword evidence="2" id="KW-1003">Cell membrane</keyword>
<evidence type="ECO:0000256" key="4">
    <source>
        <dbReference type="ARBA" id="ARBA00022989"/>
    </source>
</evidence>
<reference evidence="6 7" key="1">
    <citation type="submission" date="2019-01" db="EMBL/GenBank/DDBJ databases">
        <authorList>
            <consortium name="Pathogen Informatics"/>
        </authorList>
    </citation>
    <scope>NUCLEOTIDE SEQUENCE [LARGE SCALE GENOMIC DNA]</scope>
    <source>
        <strain evidence="6 7">NCTC10146</strain>
    </source>
</reference>
<dbReference type="HOGENOM" id="CLU_040769_1_2_14"/>
<dbReference type="PANTHER" id="PTHR43370">
    <property type="entry name" value="SUGAR ABC TRANSPORTER INTEGRAL MEMBRANE PROTEIN-RELATED"/>
    <property type="match status" value="1"/>
</dbReference>
<evidence type="ECO:0000256" key="5">
    <source>
        <dbReference type="ARBA" id="ARBA00023136"/>
    </source>
</evidence>
<dbReference type="GO" id="GO:0005886">
    <property type="term" value="C:plasma membrane"/>
    <property type="evidence" value="ECO:0007669"/>
    <property type="project" value="UniProtKB-SubCell"/>
</dbReference>
<evidence type="ECO:0000256" key="3">
    <source>
        <dbReference type="ARBA" id="ARBA00022692"/>
    </source>
</evidence>
<evidence type="ECO:0000313" key="7">
    <source>
        <dbReference type="Proteomes" id="UP000290495"/>
    </source>
</evidence>
<sequence length="315" mass="34244">MELILGYTFFFFTLLLLGTISGIFSERAGIVNIAINGFMVFGAAIYSVFSVIFTDFLNITSMWSQIPLTILTGLVTLLFGMLFGLATVKFKSDQTISGFAINILAAGIAAMVILFLTTRVQKAGSVIVLGGREELALSSSIGTYKNIVSLKLVIVVIVALGSWFALRKTRWGLRFRSVGENPQAADVAGINVNKIKWQALAIAGFIAGIAGSIFAQSQINFFSLTKDVQGFGFIALAIMITSRWKITYSVIISLFFSFLLAFSFYGVNVLGESLSRYRDLLAMIPYVITLIIMIASSKNSYGPAAAGIPYDKTKR</sequence>
<protein>
    <submittedName>
        <fullName evidence="6">Branched-chain amino acid transport system / permease component</fullName>
    </submittedName>
</protein>
<gene>
    <name evidence="6" type="ORF">NCTC10146_00613</name>
</gene>
<dbReference type="CDD" id="cd06580">
    <property type="entry name" value="TM_PBP1_transp_TpRbsC_like"/>
    <property type="match status" value="1"/>
</dbReference>
<evidence type="ECO:0000256" key="2">
    <source>
        <dbReference type="ARBA" id="ARBA00022475"/>
    </source>
</evidence>
<dbReference type="GO" id="GO:0022857">
    <property type="term" value="F:transmembrane transporter activity"/>
    <property type="evidence" value="ECO:0007669"/>
    <property type="project" value="InterPro"/>
</dbReference>
<keyword evidence="4" id="KW-1133">Transmembrane helix</keyword>
<organism evidence="6 7">
    <name type="scientific">Mycoplasmopsis canis</name>
    <dbReference type="NCBI Taxonomy" id="29555"/>
    <lineage>
        <taxon>Bacteria</taxon>
        <taxon>Bacillati</taxon>
        <taxon>Mycoplasmatota</taxon>
        <taxon>Mycoplasmoidales</taxon>
        <taxon>Metamycoplasmataceae</taxon>
        <taxon>Mycoplasmopsis</taxon>
    </lineage>
</organism>
<dbReference type="Pfam" id="PF02653">
    <property type="entry name" value="BPD_transp_2"/>
    <property type="match status" value="1"/>
</dbReference>
<keyword evidence="5" id="KW-0472">Membrane</keyword>
<dbReference type="KEGG" id="mcas:AAW50_03095"/>
<keyword evidence="3" id="KW-0812">Transmembrane</keyword>
<dbReference type="InterPro" id="IPR001851">
    <property type="entry name" value="ABC_transp_permease"/>
</dbReference>
<dbReference type="PANTHER" id="PTHR43370:SF1">
    <property type="entry name" value="GUANOSINE ABC TRANSPORTER PERMEASE PROTEIN NUPQ"/>
    <property type="match status" value="1"/>
</dbReference>
<dbReference type="EMBL" id="LR215010">
    <property type="protein sequence ID" value="VEU69129.1"/>
    <property type="molecule type" value="Genomic_DNA"/>
</dbReference>
<dbReference type="AlphaFoldDB" id="A0A0F6SYE7"/>
<accession>A0A0F6SYE7</accession>
<evidence type="ECO:0000313" key="6">
    <source>
        <dbReference type="EMBL" id="VEU69129.1"/>
    </source>
</evidence>
<dbReference type="STRING" id="29555.AAW50_03095"/>
<comment type="subcellular location">
    <subcellularLocation>
        <location evidence="1">Cell membrane</location>
        <topology evidence="1">Multi-pass membrane protein</topology>
    </subcellularLocation>
</comment>
<dbReference type="Proteomes" id="UP000290495">
    <property type="component" value="Chromosome"/>
</dbReference>
<evidence type="ECO:0000256" key="1">
    <source>
        <dbReference type="ARBA" id="ARBA00004651"/>
    </source>
</evidence>
<proteinExistence type="predicted"/>
<dbReference type="RefSeq" id="WP_004795274.1">
    <property type="nucleotide sequence ID" value="NZ_CP011368.1"/>
</dbReference>